<proteinExistence type="predicted"/>
<dbReference type="PANTHER" id="PTHR16057:SF1">
    <property type="entry name" value="PROTEIN LINES HOMOLOG 1"/>
    <property type="match status" value="1"/>
</dbReference>
<feature type="domain" description="Protein Lines C-terminal" evidence="1">
    <location>
        <begin position="404"/>
        <end position="433"/>
    </location>
</feature>
<organism evidence="2 3">
    <name type="scientific">Dermatophagoides farinae</name>
    <name type="common">American house dust mite</name>
    <dbReference type="NCBI Taxonomy" id="6954"/>
    <lineage>
        <taxon>Eukaryota</taxon>
        <taxon>Metazoa</taxon>
        <taxon>Ecdysozoa</taxon>
        <taxon>Arthropoda</taxon>
        <taxon>Chelicerata</taxon>
        <taxon>Arachnida</taxon>
        <taxon>Acari</taxon>
        <taxon>Acariformes</taxon>
        <taxon>Sarcoptiformes</taxon>
        <taxon>Astigmata</taxon>
        <taxon>Psoroptidia</taxon>
        <taxon>Analgoidea</taxon>
        <taxon>Pyroglyphidae</taxon>
        <taxon>Dermatophagoidinae</taxon>
        <taxon>Dermatophagoides</taxon>
    </lineage>
</organism>
<gene>
    <name evidence="2" type="ORF">DERF_001241</name>
</gene>
<keyword evidence="3" id="KW-1185">Reference proteome</keyword>
<dbReference type="Proteomes" id="UP000790347">
    <property type="component" value="Unassembled WGS sequence"/>
</dbReference>
<dbReference type="Pfam" id="PF14695">
    <property type="entry name" value="LINES_C"/>
    <property type="match status" value="1"/>
</dbReference>
<name>A0A922IA46_DERFA</name>
<evidence type="ECO:0000313" key="3">
    <source>
        <dbReference type="Proteomes" id="UP000790347"/>
    </source>
</evidence>
<reference evidence="2" key="2">
    <citation type="journal article" date="2022" name="Res Sq">
        <title>Comparative Genomics Reveals Insights into the Divergent Evolution of Astigmatic Mites and Household Pest Adaptations.</title>
        <authorList>
            <person name="Xiong Q."/>
            <person name="Wan A.T.-Y."/>
            <person name="Liu X.-Y."/>
            <person name="Fung C.S.-H."/>
            <person name="Xiao X."/>
            <person name="Malainual N."/>
            <person name="Hou J."/>
            <person name="Wang L."/>
            <person name="Wang M."/>
            <person name="Yang K."/>
            <person name="Cui Y."/>
            <person name="Leung E."/>
            <person name="Nong W."/>
            <person name="Shin S.-K."/>
            <person name="Au S."/>
            <person name="Jeong K.Y."/>
            <person name="Chew F.T."/>
            <person name="Hui J."/>
            <person name="Leung T.F."/>
            <person name="Tungtrongchitr A."/>
            <person name="Zhong N."/>
            <person name="Liu Z."/>
            <person name="Tsui S."/>
        </authorList>
    </citation>
    <scope>NUCLEOTIDE SEQUENCE</scope>
    <source>
        <strain evidence="2">Derf</strain>
        <tissue evidence="2">Whole organism</tissue>
    </source>
</reference>
<sequence>MSRSKQSFVSKHKKVMSLVQQIEQHHHHYDCSNSIDELLSVFNQMNTSESIIFLQHWNIEILKEKLLLIKSLEEFEQIWIELLSATHITSFVVYHELLLKLLTTVFDDDDDDDQFDRHAIILKILIPKLNNYPQSSLWKSFHYSNISVVDENQCLCNKSILESYHQHNVDRRCFAYELLKFSSFIVTINNIRIPCVINKLKNWIQSDFLLKNYLRFFSHSRDFAGNILTGHQRSLPSDPEFNYDCPLIRCYILFVLKILSIDPTVKDSYRFLSHHLNQLKSRIENCDNNSKQNEKFPIKWLIEIFITEDSELFEMFHQILLLYSTTKNPTIIDDNESEFLIHRLFEYFITNSIYNDSSVLLDMLCTDQETASIVLRFLIAYLRILPYHCKNNSQPWFAPIVRLFHELGQRIQKLDEKNLFPYSPKPLLRLLNNI</sequence>
<protein>
    <recommendedName>
        <fullName evidence="1">Protein Lines C-terminal domain-containing protein</fullName>
    </recommendedName>
</protein>
<dbReference type="InterPro" id="IPR024875">
    <property type="entry name" value="Protein_Lines"/>
</dbReference>
<accession>A0A922IA46</accession>
<dbReference type="EMBL" id="ASGP02000001">
    <property type="protein sequence ID" value="KAH9527210.1"/>
    <property type="molecule type" value="Genomic_DNA"/>
</dbReference>
<dbReference type="AlphaFoldDB" id="A0A922IA46"/>
<dbReference type="PANTHER" id="PTHR16057">
    <property type="entry name" value="WINS1, 2 PROTEIN"/>
    <property type="match status" value="1"/>
</dbReference>
<reference evidence="2" key="1">
    <citation type="submission" date="2013-05" db="EMBL/GenBank/DDBJ databases">
        <authorList>
            <person name="Yim A.K.Y."/>
            <person name="Chan T.F."/>
            <person name="Ji K.M."/>
            <person name="Liu X.Y."/>
            <person name="Zhou J.W."/>
            <person name="Li R.Q."/>
            <person name="Yang K.Y."/>
            <person name="Li J."/>
            <person name="Li M."/>
            <person name="Law P.T.W."/>
            <person name="Wu Y.L."/>
            <person name="Cai Z.L."/>
            <person name="Qin H."/>
            <person name="Bao Y."/>
            <person name="Leung R.K.K."/>
            <person name="Ng P.K.S."/>
            <person name="Zou J."/>
            <person name="Zhong X.J."/>
            <person name="Ran P.X."/>
            <person name="Zhong N.S."/>
            <person name="Liu Z.G."/>
            <person name="Tsui S.K.W."/>
        </authorList>
    </citation>
    <scope>NUCLEOTIDE SEQUENCE</scope>
    <source>
        <strain evidence="2">Derf</strain>
        <tissue evidence="2">Whole organism</tissue>
    </source>
</reference>
<evidence type="ECO:0000259" key="1">
    <source>
        <dbReference type="Pfam" id="PF14695"/>
    </source>
</evidence>
<dbReference type="InterPro" id="IPR029415">
    <property type="entry name" value="Lines_C"/>
</dbReference>
<comment type="caution">
    <text evidence="2">The sequence shown here is derived from an EMBL/GenBank/DDBJ whole genome shotgun (WGS) entry which is preliminary data.</text>
</comment>
<evidence type="ECO:0000313" key="2">
    <source>
        <dbReference type="EMBL" id="KAH9527210.1"/>
    </source>
</evidence>